<organism evidence="2 3">
    <name type="scientific">Aliiroseovarius pelagivivens</name>
    <dbReference type="NCBI Taxonomy" id="1639690"/>
    <lineage>
        <taxon>Bacteria</taxon>
        <taxon>Pseudomonadati</taxon>
        <taxon>Pseudomonadota</taxon>
        <taxon>Alphaproteobacteria</taxon>
        <taxon>Rhodobacterales</taxon>
        <taxon>Paracoccaceae</taxon>
        <taxon>Aliiroseovarius</taxon>
    </lineage>
</organism>
<keyword evidence="1" id="KW-1133">Transmembrane helix</keyword>
<feature type="transmembrane region" description="Helical" evidence="1">
    <location>
        <begin position="26"/>
        <end position="45"/>
    </location>
</feature>
<evidence type="ECO:0000313" key="2">
    <source>
        <dbReference type="EMBL" id="SPF77251.1"/>
    </source>
</evidence>
<keyword evidence="3" id="KW-1185">Reference proteome</keyword>
<protein>
    <submittedName>
        <fullName evidence="2">Uncharacterized protein</fullName>
    </submittedName>
</protein>
<dbReference type="EMBL" id="OMOI01000001">
    <property type="protein sequence ID" value="SPF77251.1"/>
    <property type="molecule type" value="Genomic_DNA"/>
</dbReference>
<keyword evidence="1" id="KW-0472">Membrane</keyword>
<dbReference type="RefSeq" id="WP_181363742.1">
    <property type="nucleotide sequence ID" value="NZ_OMOI01000001.1"/>
</dbReference>
<reference evidence="2 3" key="1">
    <citation type="submission" date="2018-03" db="EMBL/GenBank/DDBJ databases">
        <authorList>
            <person name="Keele B.F."/>
        </authorList>
    </citation>
    <scope>NUCLEOTIDE SEQUENCE [LARGE SCALE GENOMIC DNA]</scope>
    <source>
        <strain evidence="2 3">CECT 8811</strain>
    </source>
</reference>
<sequence length="46" mass="4971">MKYALPLSLVATPALAHSDDFLHFHAADLLGLVLSVLLIAVVWKLS</sequence>
<keyword evidence="1" id="KW-0812">Transmembrane</keyword>
<proteinExistence type="predicted"/>
<evidence type="ECO:0000256" key="1">
    <source>
        <dbReference type="SAM" id="Phobius"/>
    </source>
</evidence>
<name>A0A2R8AMJ3_9RHOB</name>
<evidence type="ECO:0000313" key="3">
    <source>
        <dbReference type="Proteomes" id="UP000244911"/>
    </source>
</evidence>
<gene>
    <name evidence="2" type="ORF">ALP8811_02274</name>
</gene>
<dbReference type="Proteomes" id="UP000244911">
    <property type="component" value="Unassembled WGS sequence"/>
</dbReference>
<accession>A0A2R8AMJ3</accession>
<dbReference type="AlphaFoldDB" id="A0A2R8AMJ3"/>